<feature type="chain" id="PRO_5045627061" evidence="1">
    <location>
        <begin position="16"/>
        <end position="161"/>
    </location>
</feature>
<protein>
    <submittedName>
        <fullName evidence="2">Uncharacterized protein</fullName>
    </submittedName>
</protein>
<evidence type="ECO:0000313" key="2">
    <source>
        <dbReference type="EnsemblMetazoa" id="AARA015015-PA"/>
    </source>
</evidence>
<reference evidence="2" key="1">
    <citation type="submission" date="2022-08" db="UniProtKB">
        <authorList>
            <consortium name="EnsemblMetazoa"/>
        </authorList>
    </citation>
    <scope>IDENTIFICATION</scope>
    <source>
        <strain evidence="2">Dongola</strain>
    </source>
</reference>
<dbReference type="EMBL" id="APCN01005054">
    <property type="status" value="NOT_ANNOTATED_CDS"/>
    <property type="molecule type" value="Genomic_DNA"/>
</dbReference>
<dbReference type="VEuPathDB" id="VectorBase:AARA015015"/>
<keyword evidence="1" id="KW-0732">Signal</keyword>
<feature type="signal peptide" evidence="1">
    <location>
        <begin position="1"/>
        <end position="15"/>
    </location>
</feature>
<name>A0A182IHU2_ANOAR</name>
<dbReference type="AlphaFoldDB" id="A0A182IHU2"/>
<accession>A0A182IHU2</accession>
<keyword evidence="3" id="KW-1185">Reference proteome</keyword>
<proteinExistence type="predicted"/>
<evidence type="ECO:0000313" key="3">
    <source>
        <dbReference type="Proteomes" id="UP000075840"/>
    </source>
</evidence>
<sequence>MLLLVLLAVLRKAYLRIDRSLDLAGACRPTHRRTAALKRQQIIHVTPTLRCCNGMASTDGAGGSIALFRDRHHGPDRLTAGVVRVRFLQYAGHVRLGRPGQRRDGAGVGRGQRAARLVRCAQIAPRIVLEEEPEPYLQLVLRGFRFAIHHQRFHVASFVVC</sequence>
<organism evidence="2 3">
    <name type="scientific">Anopheles arabiensis</name>
    <name type="common">Mosquito</name>
    <dbReference type="NCBI Taxonomy" id="7173"/>
    <lineage>
        <taxon>Eukaryota</taxon>
        <taxon>Metazoa</taxon>
        <taxon>Ecdysozoa</taxon>
        <taxon>Arthropoda</taxon>
        <taxon>Hexapoda</taxon>
        <taxon>Insecta</taxon>
        <taxon>Pterygota</taxon>
        <taxon>Neoptera</taxon>
        <taxon>Endopterygota</taxon>
        <taxon>Diptera</taxon>
        <taxon>Nematocera</taxon>
        <taxon>Culicoidea</taxon>
        <taxon>Culicidae</taxon>
        <taxon>Anophelinae</taxon>
        <taxon>Anopheles</taxon>
    </lineage>
</organism>
<evidence type="ECO:0000256" key="1">
    <source>
        <dbReference type="SAM" id="SignalP"/>
    </source>
</evidence>
<dbReference type="EnsemblMetazoa" id="AARA015015-RA">
    <property type="protein sequence ID" value="AARA015015-PA"/>
    <property type="gene ID" value="AARA015015"/>
</dbReference>
<dbReference type="Proteomes" id="UP000075840">
    <property type="component" value="Unassembled WGS sequence"/>
</dbReference>